<dbReference type="Pfam" id="PF11905">
    <property type="entry name" value="DUF3425"/>
    <property type="match status" value="1"/>
</dbReference>
<keyword evidence="3" id="KW-1185">Reference proteome</keyword>
<evidence type="ECO:0000256" key="1">
    <source>
        <dbReference type="SAM" id="MobiDB-lite"/>
    </source>
</evidence>
<sequence length="481" mass="53366">MAILTSLPMMVVSEELERHVDQIRQRLEHYVYETGQTGVTSEVHSNHGHRPPSVDELRGQSLTNTESIYAMEQSPDQAMRQAARQWPSSHIYCIGQSDLHGGSTGFGPSAPGADVGLGQILQWLNVLTGQGILEEKAGSDHGFGQKSDSKPVEISLSLSMPDSSLHLRNSSLHMDSIKDTCIRDIDKGARNSTDKKRPLPVVFIPALRPPLPRGAMSDIETPMHTCVVTETSRSSPFTPSANPSARTQPSTYFEPGSRASFPPAHSHRRIAEHVLLPRIEIDDDPMACAILSYLDLARSMLSRGIPIQEIFGPERPIVDLLFRTRNESDAHSVCHFVCELTSGIRGMETAARLGLTFMFVHLVRWMILCSSSNYAQIPELFRPTATQINVPHSAALEFCPFPQLRDALCRRYRDFLPALASNISCNWPYGTDSCVQQLDHTGHIVLTDHFCQHVLISENWTVRSGILDTFPECRGLLKTVG</sequence>
<name>W9YLS1_9EURO</name>
<dbReference type="RefSeq" id="XP_007720992.1">
    <property type="nucleotide sequence ID" value="XM_007722802.1"/>
</dbReference>
<dbReference type="AlphaFoldDB" id="W9YLS1"/>
<evidence type="ECO:0000313" key="3">
    <source>
        <dbReference type="Proteomes" id="UP000019484"/>
    </source>
</evidence>
<comment type="caution">
    <text evidence="2">The sequence shown here is derived from an EMBL/GenBank/DDBJ whole genome shotgun (WGS) entry which is preliminary data.</text>
</comment>
<feature type="compositionally biased region" description="Polar residues" evidence="1">
    <location>
        <begin position="232"/>
        <end position="251"/>
    </location>
</feature>
<feature type="region of interest" description="Disordered" evidence="1">
    <location>
        <begin position="232"/>
        <end position="264"/>
    </location>
</feature>
<dbReference type="PANTHER" id="PTHR37012:SF2">
    <property type="entry name" value="BZIP DOMAIN-CONTAINING PROTEIN-RELATED"/>
    <property type="match status" value="1"/>
</dbReference>
<protein>
    <submittedName>
        <fullName evidence="2">Uncharacterized protein</fullName>
    </submittedName>
</protein>
<dbReference type="HOGENOM" id="CLU_031808_0_0_1"/>
<evidence type="ECO:0000313" key="2">
    <source>
        <dbReference type="EMBL" id="EXJ93498.1"/>
    </source>
</evidence>
<proteinExistence type="predicted"/>
<dbReference type="GeneID" id="19156791"/>
<dbReference type="Proteomes" id="UP000019484">
    <property type="component" value="Unassembled WGS sequence"/>
</dbReference>
<organism evidence="2 3">
    <name type="scientific">Capronia coronata CBS 617.96</name>
    <dbReference type="NCBI Taxonomy" id="1182541"/>
    <lineage>
        <taxon>Eukaryota</taxon>
        <taxon>Fungi</taxon>
        <taxon>Dikarya</taxon>
        <taxon>Ascomycota</taxon>
        <taxon>Pezizomycotina</taxon>
        <taxon>Eurotiomycetes</taxon>
        <taxon>Chaetothyriomycetidae</taxon>
        <taxon>Chaetothyriales</taxon>
        <taxon>Herpotrichiellaceae</taxon>
        <taxon>Capronia</taxon>
    </lineage>
</organism>
<gene>
    <name evidence="2" type="ORF">A1O1_01890</name>
</gene>
<dbReference type="InterPro" id="IPR021833">
    <property type="entry name" value="DUF3425"/>
</dbReference>
<reference evidence="2 3" key="1">
    <citation type="submission" date="2013-03" db="EMBL/GenBank/DDBJ databases">
        <title>The Genome Sequence of Capronia coronata CBS 617.96.</title>
        <authorList>
            <consortium name="The Broad Institute Genomics Platform"/>
            <person name="Cuomo C."/>
            <person name="de Hoog S."/>
            <person name="Gorbushina A."/>
            <person name="Walker B."/>
            <person name="Young S.K."/>
            <person name="Zeng Q."/>
            <person name="Gargeya S."/>
            <person name="Fitzgerald M."/>
            <person name="Haas B."/>
            <person name="Abouelleil A."/>
            <person name="Allen A.W."/>
            <person name="Alvarado L."/>
            <person name="Arachchi H.M."/>
            <person name="Berlin A.M."/>
            <person name="Chapman S.B."/>
            <person name="Gainer-Dewar J."/>
            <person name="Goldberg J."/>
            <person name="Griggs A."/>
            <person name="Gujja S."/>
            <person name="Hansen M."/>
            <person name="Howarth C."/>
            <person name="Imamovic A."/>
            <person name="Ireland A."/>
            <person name="Larimer J."/>
            <person name="McCowan C."/>
            <person name="Murphy C."/>
            <person name="Pearson M."/>
            <person name="Poon T.W."/>
            <person name="Priest M."/>
            <person name="Roberts A."/>
            <person name="Saif S."/>
            <person name="Shea T."/>
            <person name="Sisk P."/>
            <person name="Sykes S."/>
            <person name="Wortman J."/>
            <person name="Nusbaum C."/>
            <person name="Birren B."/>
        </authorList>
    </citation>
    <scope>NUCLEOTIDE SEQUENCE [LARGE SCALE GENOMIC DNA]</scope>
    <source>
        <strain evidence="2 3">CBS 617.96</strain>
    </source>
</reference>
<dbReference type="OrthoDB" id="4120771at2759"/>
<accession>W9YLS1</accession>
<dbReference type="PANTHER" id="PTHR37012">
    <property type="entry name" value="B-ZIP TRANSCRIPTION FACTOR (EUROFUNG)-RELATED"/>
    <property type="match status" value="1"/>
</dbReference>
<dbReference type="EMBL" id="AMWN01000002">
    <property type="protein sequence ID" value="EXJ93498.1"/>
    <property type="molecule type" value="Genomic_DNA"/>
</dbReference>
<dbReference type="STRING" id="1182541.W9YLS1"/>